<dbReference type="InterPro" id="IPR000195">
    <property type="entry name" value="Rab-GAP-TBC_dom"/>
</dbReference>
<evidence type="ECO:0000256" key="1">
    <source>
        <dbReference type="ARBA" id="ARBA00022468"/>
    </source>
</evidence>
<dbReference type="Pfam" id="PF00566">
    <property type="entry name" value="RabGAP-TBC"/>
    <property type="match status" value="2"/>
</dbReference>
<dbReference type="Proteomes" id="UP000295252">
    <property type="component" value="Unassembled WGS sequence"/>
</dbReference>
<feature type="compositionally biased region" description="Polar residues" evidence="2">
    <location>
        <begin position="605"/>
        <end position="616"/>
    </location>
</feature>
<reference evidence="5" key="1">
    <citation type="journal article" date="2014" name="Science">
        <title>The coffee genome provides insight into the convergent evolution of caffeine biosynthesis.</title>
        <authorList>
            <person name="Denoeud F."/>
            <person name="Carretero-Paulet L."/>
            <person name="Dereeper A."/>
            <person name="Droc G."/>
            <person name="Guyot R."/>
            <person name="Pietrella M."/>
            <person name="Zheng C."/>
            <person name="Alberti A."/>
            <person name="Anthony F."/>
            <person name="Aprea G."/>
            <person name="Aury J.M."/>
            <person name="Bento P."/>
            <person name="Bernard M."/>
            <person name="Bocs S."/>
            <person name="Campa C."/>
            <person name="Cenci A."/>
            <person name="Combes M.C."/>
            <person name="Crouzillat D."/>
            <person name="Da Silva C."/>
            <person name="Daddiego L."/>
            <person name="De Bellis F."/>
            <person name="Dussert S."/>
            <person name="Garsmeur O."/>
            <person name="Gayraud T."/>
            <person name="Guignon V."/>
            <person name="Jahn K."/>
            <person name="Jamilloux V."/>
            <person name="Joet T."/>
            <person name="Labadie K."/>
            <person name="Lan T."/>
            <person name="Leclercq J."/>
            <person name="Lepelley M."/>
            <person name="Leroy T."/>
            <person name="Li L.T."/>
            <person name="Librado P."/>
            <person name="Lopez L."/>
            <person name="Munoz A."/>
            <person name="Noel B."/>
            <person name="Pallavicini A."/>
            <person name="Perrotta G."/>
            <person name="Poncet V."/>
            <person name="Pot D."/>
            <person name="Priyono X."/>
            <person name="Rigoreau M."/>
            <person name="Rouard M."/>
            <person name="Rozas J."/>
            <person name="Tranchant-Dubreuil C."/>
            <person name="VanBuren R."/>
            <person name="Zhang Q."/>
            <person name="Andrade A.C."/>
            <person name="Argout X."/>
            <person name="Bertrand B."/>
            <person name="de Kochko A."/>
            <person name="Graziosi G."/>
            <person name="Henry R.J."/>
            <person name="Jayarama X."/>
            <person name="Ming R."/>
            <person name="Nagai C."/>
            <person name="Rounsley S."/>
            <person name="Sankoff D."/>
            <person name="Giuliano G."/>
            <person name="Albert V.A."/>
            <person name="Wincker P."/>
            <person name="Lashermes P."/>
        </authorList>
    </citation>
    <scope>NUCLEOTIDE SEQUENCE [LARGE SCALE GENOMIC DNA]</scope>
    <source>
        <strain evidence="5">cv. DH200-94</strain>
    </source>
</reference>
<dbReference type="FunCoup" id="A0A068VIQ5">
    <property type="interactions" value="829"/>
</dbReference>
<dbReference type="GO" id="GO:0005737">
    <property type="term" value="C:cytoplasm"/>
    <property type="evidence" value="ECO:0007669"/>
    <property type="project" value="UniProtKB-ARBA"/>
</dbReference>
<dbReference type="OMA" id="NEANDHE"/>
<dbReference type="Gene3D" id="1.10.8.270">
    <property type="entry name" value="putative rabgap domain of human tbc1 domain family member 14 like domains"/>
    <property type="match status" value="1"/>
</dbReference>
<dbReference type="OrthoDB" id="27140at2759"/>
<dbReference type="InterPro" id="IPR035969">
    <property type="entry name" value="Rab-GAP_TBC_sf"/>
</dbReference>
<feature type="compositionally biased region" description="Polar residues" evidence="2">
    <location>
        <begin position="529"/>
        <end position="538"/>
    </location>
</feature>
<dbReference type="Gene3D" id="1.10.472.80">
    <property type="entry name" value="Ypt/Rab-GAP domain of gyp1p, domain 3"/>
    <property type="match status" value="1"/>
</dbReference>
<dbReference type="InParanoid" id="A0A068VIQ5"/>
<dbReference type="Gramene" id="CDP19558">
    <property type="protein sequence ID" value="CDP19558"/>
    <property type="gene ID" value="GSCOC_T00009009001"/>
</dbReference>
<dbReference type="SUPFAM" id="SSF47923">
    <property type="entry name" value="Ypt/Rab-GAP domain of gyp1p"/>
    <property type="match status" value="2"/>
</dbReference>
<feature type="domain" description="Rab-GAP TBC" evidence="3">
    <location>
        <begin position="26"/>
        <end position="364"/>
    </location>
</feature>
<evidence type="ECO:0000256" key="2">
    <source>
        <dbReference type="SAM" id="MobiDB-lite"/>
    </source>
</evidence>
<keyword evidence="5" id="KW-1185">Reference proteome</keyword>
<sequence>MAISPVPMEPTGGALAETTLNSEDSHRFGNLRGVQWRIDLGILPSSPSSSVDDLRRVTANSRRRYAALRRQLLVDPHLPKDGSSSPDLVIDNPLSQNPDSMWGRFFKNAELERMVDQDLTRLYPEHGSYFQTSGCQGMLRRILLLWCLRHQEYGYRQGMHELLAPLLYVLHVDVEHLSEVRNTYEDYFTDKFDGFSFHESDLTYKFDFKKFSELMEDGNGSGKIAANASSLSQLDPNIQTIVLLSDAYGAEGELGVVLSEKFMEHDAYCMFDALMNGSGGAVAMAEFFAPSPFGSSHIGFPPVIEASAALYHLLSLVDSSLHTHLVELGVEPQYFSLRWLRVLFGREFALEELLIVWDEIFACENCKLNKLAENDVDASSGVLDSSRGAFISAFAVSMILYLRSSLLATENATSCLKRLLNFPDDVKLEKLIRKAKSLQALAVDANNSNPLLTQTGMFERSESGAVRGHSLSFDATSPRTPLTLVPDSYWEEKWRNLHKEEERKKDALEKQAPSIRKGWSEKVKLGLSRTESAPSSSSVDKRKKDPKLSVRRNLLEDLARQLGADEDTQSIMDDERADVKDQGVEDGQDFNDKFACTTEQTCLSGNAGSEENSSIFSDPPSPINGVNDHGNESGRSSVASNSSIDEHDGGTNTAELCAHNPEGSPLPVADSPDDVSLEASPNDQTAAEKSTVSLKERKLLSNSKFQWLWKFGRGGGEGIPEKGQVSEANKGCSNRFDHDSVTRCSASNGGVILSSESSKGETVDQNVMVTLRNLGQSMLENIQVIESVFQQDRAQAAPAKNVLVGKGQVTAMSALKELRKISNLLSEM</sequence>
<evidence type="ECO:0000313" key="5">
    <source>
        <dbReference type="Proteomes" id="UP000295252"/>
    </source>
</evidence>
<dbReference type="GO" id="GO:0005096">
    <property type="term" value="F:GTPase activator activity"/>
    <property type="evidence" value="ECO:0007669"/>
    <property type="project" value="UniProtKB-KW"/>
</dbReference>
<dbReference type="FunFam" id="1.10.8.270:FF:000011">
    <property type="entry name" value="TBC1 domain family member 5"/>
    <property type="match status" value="1"/>
</dbReference>
<dbReference type="PANTHER" id="PTHR22957:SF337">
    <property type="entry name" value="TBC1 DOMAIN FAMILY MEMBER 5"/>
    <property type="match status" value="1"/>
</dbReference>
<feature type="compositionally biased region" description="Polar residues" evidence="2">
    <location>
        <begin position="633"/>
        <end position="643"/>
    </location>
</feature>
<gene>
    <name evidence="4" type="ORF">GSCOC_T00009009001</name>
</gene>
<protein>
    <submittedName>
        <fullName evidence="4">DH200=94 genomic scaffold, scaffold_551</fullName>
    </submittedName>
</protein>
<dbReference type="SMART" id="SM00164">
    <property type="entry name" value="TBC"/>
    <property type="match status" value="1"/>
</dbReference>
<dbReference type="EMBL" id="HG739635">
    <property type="protein sequence ID" value="CDP19558.1"/>
    <property type="molecule type" value="Genomic_DNA"/>
</dbReference>
<dbReference type="PROSITE" id="PS50086">
    <property type="entry name" value="TBC_RABGAP"/>
    <property type="match status" value="1"/>
</dbReference>
<evidence type="ECO:0000313" key="4">
    <source>
        <dbReference type="EMBL" id="CDP19558.1"/>
    </source>
</evidence>
<feature type="compositionally biased region" description="Polar residues" evidence="2">
    <location>
        <begin position="679"/>
        <end position="692"/>
    </location>
</feature>
<organism evidence="4 5">
    <name type="scientific">Coffea canephora</name>
    <name type="common">Robusta coffee</name>
    <dbReference type="NCBI Taxonomy" id="49390"/>
    <lineage>
        <taxon>Eukaryota</taxon>
        <taxon>Viridiplantae</taxon>
        <taxon>Streptophyta</taxon>
        <taxon>Embryophyta</taxon>
        <taxon>Tracheophyta</taxon>
        <taxon>Spermatophyta</taxon>
        <taxon>Magnoliopsida</taxon>
        <taxon>eudicotyledons</taxon>
        <taxon>Gunneridae</taxon>
        <taxon>Pentapetalae</taxon>
        <taxon>asterids</taxon>
        <taxon>lamiids</taxon>
        <taxon>Gentianales</taxon>
        <taxon>Rubiaceae</taxon>
        <taxon>Ixoroideae</taxon>
        <taxon>Gardenieae complex</taxon>
        <taxon>Bertiereae - Coffeeae clade</taxon>
        <taxon>Coffeeae</taxon>
        <taxon>Coffea</taxon>
    </lineage>
</organism>
<keyword evidence="1" id="KW-0343">GTPase activation</keyword>
<dbReference type="STRING" id="49390.A0A068VIQ5"/>
<feature type="region of interest" description="Disordered" evidence="2">
    <location>
        <begin position="605"/>
        <end position="692"/>
    </location>
</feature>
<evidence type="ECO:0000259" key="3">
    <source>
        <dbReference type="PROSITE" id="PS50086"/>
    </source>
</evidence>
<dbReference type="PANTHER" id="PTHR22957">
    <property type="entry name" value="TBC1 DOMAIN FAMILY MEMBER GTPASE-ACTIVATING PROTEIN"/>
    <property type="match status" value="1"/>
</dbReference>
<dbReference type="AlphaFoldDB" id="A0A068VIQ5"/>
<name>A0A068VIQ5_COFCA</name>
<accession>A0A068VIQ5</accession>
<proteinExistence type="predicted"/>
<dbReference type="PhylomeDB" id="A0A068VIQ5"/>
<dbReference type="FunFam" id="1.10.472.80:FF:000034">
    <property type="entry name" value="TBC1 domain family member 5"/>
    <property type="match status" value="1"/>
</dbReference>
<feature type="region of interest" description="Disordered" evidence="2">
    <location>
        <begin position="525"/>
        <end position="546"/>
    </location>
</feature>